<proteinExistence type="predicted"/>
<evidence type="ECO:0008006" key="6">
    <source>
        <dbReference type="Google" id="ProtNLM"/>
    </source>
</evidence>
<dbReference type="AlphaFoldDB" id="A0A291QSJ5"/>
<dbReference type="OrthoDB" id="196355at2"/>
<evidence type="ECO:0000313" key="5">
    <source>
        <dbReference type="Proteomes" id="UP000220133"/>
    </source>
</evidence>
<dbReference type="Proteomes" id="UP000220133">
    <property type="component" value="Chromosome"/>
</dbReference>
<evidence type="ECO:0000256" key="3">
    <source>
        <dbReference type="SAM" id="SignalP"/>
    </source>
</evidence>
<feature type="compositionally biased region" description="Polar residues" evidence="1">
    <location>
        <begin position="337"/>
        <end position="348"/>
    </location>
</feature>
<dbReference type="EMBL" id="CP023777">
    <property type="protein sequence ID" value="ATL46852.1"/>
    <property type="molecule type" value="Genomic_DNA"/>
</dbReference>
<feature type="compositionally biased region" description="Basic and acidic residues" evidence="1">
    <location>
        <begin position="318"/>
        <end position="335"/>
    </location>
</feature>
<reference evidence="4 5" key="1">
    <citation type="submission" date="2017-10" db="EMBL/GenBank/DDBJ databases">
        <title>Paenichitinophaga pekingensis gen. nov., sp. nov., isolated from activated sludge.</title>
        <authorList>
            <person name="Jin D."/>
            <person name="Kong X."/>
            <person name="Deng Y."/>
            <person name="Bai Z."/>
        </authorList>
    </citation>
    <scope>NUCLEOTIDE SEQUENCE [LARGE SCALE GENOMIC DNA]</scope>
    <source>
        <strain evidence="4 5">13</strain>
    </source>
</reference>
<dbReference type="Pfam" id="PF09935">
    <property type="entry name" value="DUF2167"/>
    <property type="match status" value="1"/>
</dbReference>
<dbReference type="RefSeq" id="WP_098193238.1">
    <property type="nucleotide sequence ID" value="NZ_CP023777.1"/>
</dbReference>
<organism evidence="4 5">
    <name type="scientific">Chitinophaga caeni</name>
    <dbReference type="NCBI Taxonomy" id="2029983"/>
    <lineage>
        <taxon>Bacteria</taxon>
        <taxon>Pseudomonadati</taxon>
        <taxon>Bacteroidota</taxon>
        <taxon>Chitinophagia</taxon>
        <taxon>Chitinophagales</taxon>
        <taxon>Chitinophagaceae</taxon>
        <taxon>Chitinophaga</taxon>
    </lineage>
</organism>
<keyword evidence="5" id="KW-1185">Reference proteome</keyword>
<sequence>MLRTSLFLCCLLAASLGLFANQNPPEDSTKFAEIDPETLRFVLKSDSIYQTIDYQTGKIALPGGKVALNIPADFKFIDADKSKLIIVDIWGNPPTSAENVLGMIVKDSLSMENNSDFAFVISFDAMGFVKDDDAAKIDYDDLLVDMQKEEVEVNKERAKIGYGAIHTKGWAQKPFYDKEHKVLHWAKELQFEGSESSTLNYDVRVLGRHGVLSMNAVGGMEVLPEVNKNIDNVLKMATFTEGNTYRDFDPKIDNVAAWTIGGLVAGKILTKVGFFAILLKFWKLIMLGIIGAFGAIRRFFTGKKKKSEPTADDAAATEEEHQETAVEAGENHPDTQAEATGENTGNSDNDTHRT</sequence>
<dbReference type="KEGG" id="cbae:COR50_06470"/>
<accession>A0A291QSJ5</accession>
<feature type="region of interest" description="Disordered" evidence="1">
    <location>
        <begin position="304"/>
        <end position="354"/>
    </location>
</feature>
<dbReference type="InterPro" id="IPR018682">
    <property type="entry name" value="DUF2167_membr"/>
</dbReference>
<name>A0A291QSJ5_9BACT</name>
<gene>
    <name evidence="4" type="ORF">COR50_06470</name>
</gene>
<keyword evidence="2" id="KW-0812">Transmembrane</keyword>
<keyword evidence="2" id="KW-0472">Membrane</keyword>
<evidence type="ECO:0000256" key="2">
    <source>
        <dbReference type="SAM" id="Phobius"/>
    </source>
</evidence>
<feature type="transmembrane region" description="Helical" evidence="2">
    <location>
        <begin position="272"/>
        <end position="296"/>
    </location>
</feature>
<protein>
    <recommendedName>
        <fullName evidence="6">DUF2167 domain-containing protein</fullName>
    </recommendedName>
</protein>
<keyword evidence="3" id="KW-0732">Signal</keyword>
<feature type="chain" id="PRO_5013262475" description="DUF2167 domain-containing protein" evidence="3">
    <location>
        <begin position="21"/>
        <end position="354"/>
    </location>
</feature>
<evidence type="ECO:0000313" key="4">
    <source>
        <dbReference type="EMBL" id="ATL46852.1"/>
    </source>
</evidence>
<feature type="signal peptide" evidence="3">
    <location>
        <begin position="1"/>
        <end position="20"/>
    </location>
</feature>
<keyword evidence="2" id="KW-1133">Transmembrane helix</keyword>
<evidence type="ECO:0000256" key="1">
    <source>
        <dbReference type="SAM" id="MobiDB-lite"/>
    </source>
</evidence>